<name>A0ABY6N4M5_9ALTE</name>
<evidence type="ECO:0000256" key="1">
    <source>
        <dbReference type="SAM" id="SignalP"/>
    </source>
</evidence>
<feature type="chain" id="PRO_5047155101" description="Tetratricopeptide repeat protein" evidence="1">
    <location>
        <begin position="28"/>
        <end position="359"/>
    </location>
</feature>
<accession>A0ABY6N4M5</accession>
<dbReference type="InterPro" id="IPR011990">
    <property type="entry name" value="TPR-like_helical_dom_sf"/>
</dbReference>
<dbReference type="RefSeq" id="WP_265048551.1">
    <property type="nucleotide sequence ID" value="NZ_CP100390.1"/>
</dbReference>
<organism evidence="2 3">
    <name type="scientific">Alkalimarinus alittae</name>
    <dbReference type="NCBI Taxonomy" id="2961619"/>
    <lineage>
        <taxon>Bacteria</taxon>
        <taxon>Pseudomonadati</taxon>
        <taxon>Pseudomonadota</taxon>
        <taxon>Gammaproteobacteria</taxon>
        <taxon>Alteromonadales</taxon>
        <taxon>Alteromonadaceae</taxon>
        <taxon>Alkalimarinus</taxon>
    </lineage>
</organism>
<protein>
    <recommendedName>
        <fullName evidence="4">Tetratricopeptide repeat protein</fullName>
    </recommendedName>
</protein>
<keyword evidence="1" id="KW-0732">Signal</keyword>
<dbReference type="SUPFAM" id="SSF48452">
    <property type="entry name" value="TPR-like"/>
    <property type="match status" value="2"/>
</dbReference>
<dbReference type="Gene3D" id="1.25.40.10">
    <property type="entry name" value="Tetratricopeptide repeat domain"/>
    <property type="match status" value="3"/>
</dbReference>
<evidence type="ECO:0000313" key="3">
    <source>
        <dbReference type="Proteomes" id="UP001163739"/>
    </source>
</evidence>
<sequence>MTHFSVNTCRLIIIVLAIVLLSTHAHARSANKLSPYVQKLLLQAQQVIAAPNDNDKRTVSLSAEQLEEQSTAAIKKLTKIELNDYEETLFHKLQASIYLHKSDYDSALPHFEKAWSMKVLEEPEQRQLQHIIAQLAFSQEQWNKAIIQMEEWISYTTTQAEKPNAVSVSANDYLILAQSHAKQEQWTAVISPINMAITLKSPAPESWYQLALASHQQLGQNNESISVLQTILAIYPNMRYWEQLAATYQKTEQYNQALTALRAAYIGGFIKKEKHYIWLTQLAMQQNVPLRGAEVLSTAIESGQVKNSTENLKLLANAWLLAKHYKESATVIDQLLEQEPNNKKMLKLRSQLAQHINRT</sequence>
<proteinExistence type="predicted"/>
<dbReference type="EMBL" id="CP100390">
    <property type="protein sequence ID" value="UZE97070.1"/>
    <property type="molecule type" value="Genomic_DNA"/>
</dbReference>
<evidence type="ECO:0008006" key="4">
    <source>
        <dbReference type="Google" id="ProtNLM"/>
    </source>
</evidence>
<dbReference type="Proteomes" id="UP001163739">
    <property type="component" value="Chromosome"/>
</dbReference>
<reference evidence="2" key="1">
    <citation type="submission" date="2022-06" db="EMBL/GenBank/DDBJ databases">
        <title>Alkalimarinus sp. nov., isolated from gut of a Alitta virens.</title>
        <authorList>
            <person name="Yang A.I."/>
            <person name="Shin N.-R."/>
        </authorList>
    </citation>
    <scope>NUCLEOTIDE SEQUENCE</scope>
    <source>
        <strain evidence="2">A2M4</strain>
    </source>
</reference>
<keyword evidence="3" id="KW-1185">Reference proteome</keyword>
<gene>
    <name evidence="2" type="ORF">NKI27_04790</name>
</gene>
<evidence type="ECO:0000313" key="2">
    <source>
        <dbReference type="EMBL" id="UZE97070.1"/>
    </source>
</evidence>
<feature type="signal peptide" evidence="1">
    <location>
        <begin position="1"/>
        <end position="27"/>
    </location>
</feature>